<dbReference type="Gene3D" id="2.160.20.10">
    <property type="entry name" value="Single-stranded right-handed beta-helix, Pectin lyase-like"/>
    <property type="match status" value="1"/>
</dbReference>
<dbReference type="EMBL" id="JAGGLB010000017">
    <property type="protein sequence ID" value="MBP1993104.1"/>
    <property type="molecule type" value="Genomic_DNA"/>
</dbReference>
<dbReference type="SUPFAM" id="SSF51126">
    <property type="entry name" value="Pectin lyase-like"/>
    <property type="match status" value="1"/>
</dbReference>
<accession>A0ABS4J2R7</accession>
<keyword evidence="2" id="KW-1185">Reference proteome</keyword>
<sequence>MVKWLWITSSVAVAVVAISLGFLINGADKAGTTNQTDKDNMEVIFSAAWDTGSDYGLSNSVEIPGGNLIGYDGSGRPTIARAESGAEGVKAHSGDGYLQMQGQDISQSDYGYIYNKVYEKLDIVVTDGMKLKYWVYHHQYNASRKMSVDLIFSDQTTLRDSGLTDAQGILMHPGSREDPLDKWVLVECDLSPLAGKTINRIVFSYSADATISGPYSSYFDDLTIEVPEGAAASGIVSSASIREASRLRLEVLNSTSRESACTLVTPGQDESLGEALAEVLKANGNAPGAFCINPGNLDKPIHVNGPITLILYPGIYTQTEPITISGKQASLMGIGGAGSTTLLFKDGVHGANIVLDSFTSSYKISGLTLARESDGISEEDNGIRTGQSSDYGLIENVMINKQYNGMHLQVTSYTRIEKLIISESANTGIYMTNGLESEGGGPCQYYLNDILFTMNKGFAIEVSPDAGSMPIGNWSGILTFGNQKGGIILKAHSSIKAVHGLRLANSFLGQDGEKGGYPEITIEGGGMHNISDTFVEIGGVGANAPYLSHPDVPGILIDAGVTTAQLNAVYVANNTGSGLVIKGNHVLITASTFSTNGMNATSDEHKTGILILNERSNVNVGLSQFIASGTRVDPKLTAHSTGIKSNSGHVTLTGVTFDENGGAKGYVGP</sequence>
<reference evidence="1 2" key="1">
    <citation type="submission" date="2021-03" db="EMBL/GenBank/DDBJ databases">
        <title>Genomic Encyclopedia of Type Strains, Phase IV (KMG-IV): sequencing the most valuable type-strain genomes for metagenomic binning, comparative biology and taxonomic classification.</title>
        <authorList>
            <person name="Goeker M."/>
        </authorList>
    </citation>
    <scope>NUCLEOTIDE SEQUENCE [LARGE SCALE GENOMIC DNA]</scope>
    <source>
        <strain evidence="1 2">DSM 26048</strain>
    </source>
</reference>
<dbReference type="InterPro" id="IPR011050">
    <property type="entry name" value="Pectin_lyase_fold/virulence"/>
</dbReference>
<evidence type="ECO:0000313" key="2">
    <source>
        <dbReference type="Proteomes" id="UP001519287"/>
    </source>
</evidence>
<gene>
    <name evidence="1" type="ORF">J2Z66_004721</name>
</gene>
<dbReference type="Proteomes" id="UP001519287">
    <property type="component" value="Unassembled WGS sequence"/>
</dbReference>
<organism evidence="1 2">
    <name type="scientific">Paenibacillus eucommiae</name>
    <dbReference type="NCBI Taxonomy" id="1355755"/>
    <lineage>
        <taxon>Bacteria</taxon>
        <taxon>Bacillati</taxon>
        <taxon>Bacillota</taxon>
        <taxon>Bacilli</taxon>
        <taxon>Bacillales</taxon>
        <taxon>Paenibacillaceae</taxon>
        <taxon>Paenibacillus</taxon>
    </lineage>
</organism>
<protein>
    <recommendedName>
        <fullName evidence="3">Right-handed parallel beta-helix repeat-containing protein</fullName>
    </recommendedName>
</protein>
<comment type="caution">
    <text evidence="1">The sequence shown here is derived from an EMBL/GenBank/DDBJ whole genome shotgun (WGS) entry which is preliminary data.</text>
</comment>
<name>A0ABS4J2R7_9BACL</name>
<proteinExistence type="predicted"/>
<dbReference type="RefSeq" id="WP_209974669.1">
    <property type="nucleotide sequence ID" value="NZ_JAGGLB010000017.1"/>
</dbReference>
<dbReference type="InterPro" id="IPR012334">
    <property type="entry name" value="Pectin_lyas_fold"/>
</dbReference>
<evidence type="ECO:0000313" key="1">
    <source>
        <dbReference type="EMBL" id="MBP1993104.1"/>
    </source>
</evidence>
<evidence type="ECO:0008006" key="3">
    <source>
        <dbReference type="Google" id="ProtNLM"/>
    </source>
</evidence>